<reference evidence="1" key="1">
    <citation type="journal article" date="2014" name="Front. Microbiol.">
        <title>High frequency of phylogenetically diverse reductive dehalogenase-homologous genes in deep subseafloor sedimentary metagenomes.</title>
        <authorList>
            <person name="Kawai M."/>
            <person name="Futagami T."/>
            <person name="Toyoda A."/>
            <person name="Takaki Y."/>
            <person name="Nishi S."/>
            <person name="Hori S."/>
            <person name="Arai W."/>
            <person name="Tsubouchi T."/>
            <person name="Morono Y."/>
            <person name="Uchiyama I."/>
            <person name="Ito T."/>
            <person name="Fujiyama A."/>
            <person name="Inagaki F."/>
            <person name="Takami H."/>
        </authorList>
    </citation>
    <scope>NUCLEOTIDE SEQUENCE</scope>
    <source>
        <strain evidence="1">Expedition CK06-06</strain>
    </source>
</reference>
<organism evidence="1">
    <name type="scientific">marine sediment metagenome</name>
    <dbReference type="NCBI Taxonomy" id="412755"/>
    <lineage>
        <taxon>unclassified sequences</taxon>
        <taxon>metagenomes</taxon>
        <taxon>ecological metagenomes</taxon>
    </lineage>
</organism>
<dbReference type="EMBL" id="BARV01017939">
    <property type="protein sequence ID" value="GAI29034.1"/>
    <property type="molecule type" value="Genomic_DNA"/>
</dbReference>
<name>X1PDQ5_9ZZZZ</name>
<evidence type="ECO:0000313" key="1">
    <source>
        <dbReference type="EMBL" id="GAI29034.1"/>
    </source>
</evidence>
<gene>
    <name evidence="1" type="ORF">S06H3_30457</name>
</gene>
<proteinExistence type="predicted"/>
<sequence>RNAVDMMKALQLPFADLPMQTTLQDDEVENPESG</sequence>
<comment type="caution">
    <text evidence="1">The sequence shown here is derived from an EMBL/GenBank/DDBJ whole genome shotgun (WGS) entry which is preliminary data.</text>
</comment>
<dbReference type="AlphaFoldDB" id="X1PDQ5"/>
<feature type="non-terminal residue" evidence="1">
    <location>
        <position position="1"/>
    </location>
</feature>
<protein>
    <submittedName>
        <fullName evidence="1">Uncharacterized protein</fullName>
    </submittedName>
</protein>
<accession>X1PDQ5</accession>